<dbReference type="OrthoDB" id="9786503at2"/>
<dbReference type="InterPro" id="IPR036188">
    <property type="entry name" value="FAD/NAD-bd_sf"/>
</dbReference>
<evidence type="ECO:0000313" key="5">
    <source>
        <dbReference type="EMBL" id="SDS13509.1"/>
    </source>
</evidence>
<accession>A0A1H1PRX5</accession>
<dbReference type="Pfam" id="PF07992">
    <property type="entry name" value="Pyr_redox_2"/>
    <property type="match status" value="1"/>
</dbReference>
<sequence length="321" mass="33216">MHPYDVIVIGGGPAGLQAALTLGRMRRRVALIDGGSYRNDPAHAMQNLIGHDGHPPAELRAAARAELARYATVEVVEARVADLAGEADAFRVALEDGRAPEARTVLTARRLLLATGAADALPDIPGVAELFGDRIAHCPYCHGFELADGPIAFLGLGPHTPAQAALVARLATRRLVLLDGADAPAEVREQLDRMGVEVVPERVLAVRAHADGLEVALDRGQDDAEADALVLTGMFVAPGWSQAAPFAEQLGLERAPTGATLVDSMGRTSLDGVAAAGDAAQPRSMPGPMSSVASSIASGQVAAATLDRELAMLDAGIPLPV</sequence>
<feature type="domain" description="FAD/NAD(P)-binding" evidence="4">
    <location>
        <begin position="4"/>
        <end position="285"/>
    </location>
</feature>
<dbReference type="STRING" id="684552.SAMN04489719_1621"/>
<dbReference type="GO" id="GO:0004791">
    <property type="term" value="F:thioredoxin-disulfide reductase (NADPH) activity"/>
    <property type="evidence" value="ECO:0007669"/>
    <property type="project" value="UniProtKB-EC"/>
</dbReference>
<dbReference type="EMBL" id="LT629734">
    <property type="protein sequence ID" value="SDS13509.1"/>
    <property type="molecule type" value="Genomic_DNA"/>
</dbReference>
<dbReference type="AlphaFoldDB" id="A0A1H1PRX5"/>
<evidence type="ECO:0000259" key="4">
    <source>
        <dbReference type="Pfam" id="PF07992"/>
    </source>
</evidence>
<dbReference type="PANTHER" id="PTHR48105">
    <property type="entry name" value="THIOREDOXIN REDUCTASE 1-RELATED-RELATED"/>
    <property type="match status" value="1"/>
</dbReference>
<dbReference type="SUPFAM" id="SSF51905">
    <property type="entry name" value="FAD/NAD(P)-binding domain"/>
    <property type="match status" value="1"/>
</dbReference>
<comment type="catalytic activity">
    <reaction evidence="3">
        <text>[thioredoxin]-dithiol + NADP(+) = [thioredoxin]-disulfide + NADPH + H(+)</text>
        <dbReference type="Rhea" id="RHEA:20345"/>
        <dbReference type="Rhea" id="RHEA-COMP:10698"/>
        <dbReference type="Rhea" id="RHEA-COMP:10700"/>
        <dbReference type="ChEBI" id="CHEBI:15378"/>
        <dbReference type="ChEBI" id="CHEBI:29950"/>
        <dbReference type="ChEBI" id="CHEBI:50058"/>
        <dbReference type="ChEBI" id="CHEBI:57783"/>
        <dbReference type="ChEBI" id="CHEBI:58349"/>
        <dbReference type="EC" id="1.8.1.9"/>
    </reaction>
</comment>
<evidence type="ECO:0000256" key="3">
    <source>
        <dbReference type="ARBA" id="ARBA00048132"/>
    </source>
</evidence>
<protein>
    <submittedName>
        <fullName evidence="5">Thioredoxin reductase</fullName>
    </submittedName>
</protein>
<proteinExistence type="predicted"/>
<dbReference type="InterPro" id="IPR023753">
    <property type="entry name" value="FAD/NAD-binding_dom"/>
</dbReference>
<keyword evidence="2" id="KW-0560">Oxidoreductase</keyword>
<dbReference type="InterPro" id="IPR050097">
    <property type="entry name" value="Ferredoxin-NADP_redctase_2"/>
</dbReference>
<gene>
    <name evidence="5" type="ORF">SAMN04489719_1621</name>
</gene>
<keyword evidence="6" id="KW-1185">Reference proteome</keyword>
<evidence type="ECO:0000256" key="1">
    <source>
        <dbReference type="ARBA" id="ARBA00022630"/>
    </source>
</evidence>
<reference evidence="6" key="1">
    <citation type="submission" date="2016-10" db="EMBL/GenBank/DDBJ databases">
        <authorList>
            <person name="Varghese N."/>
            <person name="Submissions S."/>
        </authorList>
    </citation>
    <scope>NUCLEOTIDE SEQUENCE [LARGE SCALE GENOMIC DNA]</scope>
    <source>
        <strain evidence="6">DSM 22965</strain>
    </source>
</reference>
<name>A0A1H1PRX5_9MICO</name>
<dbReference type="PRINTS" id="PR00368">
    <property type="entry name" value="FADPNR"/>
</dbReference>
<dbReference type="Gene3D" id="3.50.50.60">
    <property type="entry name" value="FAD/NAD(P)-binding domain"/>
    <property type="match status" value="2"/>
</dbReference>
<organism evidence="5 6">
    <name type="scientific">Agrococcus carbonis</name>
    <dbReference type="NCBI Taxonomy" id="684552"/>
    <lineage>
        <taxon>Bacteria</taxon>
        <taxon>Bacillati</taxon>
        <taxon>Actinomycetota</taxon>
        <taxon>Actinomycetes</taxon>
        <taxon>Micrococcales</taxon>
        <taxon>Microbacteriaceae</taxon>
        <taxon>Agrococcus</taxon>
    </lineage>
</organism>
<dbReference type="PRINTS" id="PR00469">
    <property type="entry name" value="PNDRDTASEII"/>
</dbReference>
<keyword evidence="1" id="KW-0285">Flavoprotein</keyword>
<evidence type="ECO:0000256" key="2">
    <source>
        <dbReference type="ARBA" id="ARBA00023002"/>
    </source>
</evidence>
<dbReference type="RefSeq" id="WP_092666539.1">
    <property type="nucleotide sequence ID" value="NZ_LT629734.1"/>
</dbReference>
<dbReference type="Proteomes" id="UP000199649">
    <property type="component" value="Chromosome I"/>
</dbReference>
<evidence type="ECO:0000313" key="6">
    <source>
        <dbReference type="Proteomes" id="UP000199649"/>
    </source>
</evidence>